<accession>A0A1H9NHG7</accession>
<name>A0A1H9NHG7_9GAMM</name>
<proteinExistence type="predicted"/>
<gene>
    <name evidence="1" type="ORF">SAMN04244573_03438</name>
</gene>
<evidence type="ECO:0000313" key="2">
    <source>
        <dbReference type="Proteomes" id="UP000199267"/>
    </source>
</evidence>
<dbReference type="Proteomes" id="UP000199267">
    <property type="component" value="Unassembled WGS sequence"/>
</dbReference>
<evidence type="ECO:0008006" key="3">
    <source>
        <dbReference type="Google" id="ProtNLM"/>
    </source>
</evidence>
<dbReference type="EMBL" id="FOFJ01000044">
    <property type="protein sequence ID" value="SER35105.1"/>
    <property type="molecule type" value="Genomic_DNA"/>
</dbReference>
<organism evidence="1 2">
    <name type="scientific">Azotobacter beijerinckii</name>
    <dbReference type="NCBI Taxonomy" id="170623"/>
    <lineage>
        <taxon>Bacteria</taxon>
        <taxon>Pseudomonadati</taxon>
        <taxon>Pseudomonadota</taxon>
        <taxon>Gammaproteobacteria</taxon>
        <taxon>Pseudomonadales</taxon>
        <taxon>Pseudomonadaceae</taxon>
        <taxon>Azotobacter</taxon>
    </lineage>
</organism>
<sequence>MKRQINISTSKKSSLILFSWISYIKAGYCSPPTPPLLEISLDTSKIETVFEWKKDKCFDGDIPDSPARAFKSKDGSVFLYTSHPQNTPLVGKHLNNVTPNCKHTFFASTDQNPENFDDLIWLQTFYTKDGSTIYSLGSSDYHGTRFKICPKPLNESSDCWWSAIILATSTDGGNTFSTASPPKHVIARAPHKFSKNPGKPAGFFTTSNIIYRDNFYYTLIYTYGYKGQKQGNCLTRTDNLSDPLSWRTWDGSGFNRHFVNPEHPDTENPEDYTCTIIPEIKNKVRSLLWHETTKQYIAIYEDYQKSTKDDIFPNIQFKYTQSKDLLNWSQSKTLYTIKTPQNCKKMIIAAAYPSILDPDSRDMNFGTISNHGFLYFTRFNPASSCKTTFDRDLVRIPLTINSHE</sequence>
<reference evidence="1 2" key="1">
    <citation type="submission" date="2016-10" db="EMBL/GenBank/DDBJ databases">
        <authorList>
            <person name="de Groot N.N."/>
        </authorList>
    </citation>
    <scope>NUCLEOTIDE SEQUENCE [LARGE SCALE GENOMIC DNA]</scope>
    <source>
        <strain evidence="1 2">DSM 378</strain>
    </source>
</reference>
<dbReference type="AlphaFoldDB" id="A0A1H9NHG7"/>
<protein>
    <recommendedName>
        <fullName evidence="3">BNR repeat-containing family member</fullName>
    </recommendedName>
</protein>
<evidence type="ECO:0000313" key="1">
    <source>
        <dbReference type="EMBL" id="SER35105.1"/>
    </source>
</evidence>
<dbReference type="RefSeq" id="WP_143068531.1">
    <property type="nucleotide sequence ID" value="NZ_FOFJ01000044.1"/>
</dbReference>